<keyword evidence="1" id="KW-0732">Signal</keyword>
<dbReference type="AlphaFoldDB" id="A0A6V7V1J0"/>
<dbReference type="EMBL" id="CAJEWN010000137">
    <property type="protein sequence ID" value="CAD2168215.1"/>
    <property type="molecule type" value="Genomic_DNA"/>
</dbReference>
<protein>
    <submittedName>
        <fullName evidence="2">Uncharacterized protein</fullName>
    </submittedName>
</protein>
<evidence type="ECO:0000256" key="1">
    <source>
        <dbReference type="SAM" id="SignalP"/>
    </source>
</evidence>
<evidence type="ECO:0000313" key="2">
    <source>
        <dbReference type="EMBL" id="CAD2168215.1"/>
    </source>
</evidence>
<comment type="caution">
    <text evidence="2">The sequence shown here is derived from an EMBL/GenBank/DDBJ whole genome shotgun (WGS) entry which is preliminary data.</text>
</comment>
<feature type="signal peptide" evidence="1">
    <location>
        <begin position="1"/>
        <end position="20"/>
    </location>
</feature>
<name>A0A6V7V1J0_MELEN</name>
<feature type="chain" id="PRO_5028393684" evidence="1">
    <location>
        <begin position="21"/>
        <end position="56"/>
    </location>
</feature>
<sequence>MNYPIIITLFFLTILLLINAAPQFDLFSGQHIGAHGTGMGPSTYSWNFPFWRIFKS</sequence>
<reference evidence="2 3" key="1">
    <citation type="submission" date="2020-08" db="EMBL/GenBank/DDBJ databases">
        <authorList>
            <person name="Koutsovoulos G."/>
            <person name="Danchin GJ E."/>
        </authorList>
    </citation>
    <scope>NUCLEOTIDE SEQUENCE [LARGE SCALE GENOMIC DNA]</scope>
</reference>
<dbReference type="Proteomes" id="UP000580250">
    <property type="component" value="Unassembled WGS sequence"/>
</dbReference>
<organism evidence="2 3">
    <name type="scientific">Meloidogyne enterolobii</name>
    <name type="common">Root-knot nematode worm</name>
    <name type="synonym">Meloidogyne mayaguensis</name>
    <dbReference type="NCBI Taxonomy" id="390850"/>
    <lineage>
        <taxon>Eukaryota</taxon>
        <taxon>Metazoa</taxon>
        <taxon>Ecdysozoa</taxon>
        <taxon>Nematoda</taxon>
        <taxon>Chromadorea</taxon>
        <taxon>Rhabditida</taxon>
        <taxon>Tylenchina</taxon>
        <taxon>Tylenchomorpha</taxon>
        <taxon>Tylenchoidea</taxon>
        <taxon>Meloidogynidae</taxon>
        <taxon>Meloidogyninae</taxon>
        <taxon>Meloidogyne</taxon>
    </lineage>
</organism>
<accession>A0A6V7V1J0</accession>
<proteinExistence type="predicted"/>
<evidence type="ECO:0000313" key="3">
    <source>
        <dbReference type="Proteomes" id="UP000580250"/>
    </source>
</evidence>
<gene>
    <name evidence="2" type="ORF">MENT_LOCUS19563</name>
</gene>